<evidence type="ECO:0000259" key="5">
    <source>
        <dbReference type="PROSITE" id="PS50600"/>
    </source>
</evidence>
<dbReference type="InterPro" id="IPR003653">
    <property type="entry name" value="Peptidase_C48_C"/>
</dbReference>
<protein>
    <recommendedName>
        <fullName evidence="5">Ubiquitin-like protease family profile domain-containing protein</fullName>
    </recommendedName>
</protein>
<feature type="domain" description="Ubiquitin-like protease family profile" evidence="5">
    <location>
        <begin position="311"/>
        <end position="506"/>
    </location>
</feature>
<evidence type="ECO:0000256" key="1">
    <source>
        <dbReference type="ARBA" id="ARBA00005234"/>
    </source>
</evidence>
<dbReference type="Gene3D" id="1.10.418.20">
    <property type="match status" value="1"/>
</dbReference>
<dbReference type="SUPFAM" id="SSF54001">
    <property type="entry name" value="Cysteine proteinases"/>
    <property type="match status" value="1"/>
</dbReference>
<dbReference type="EMBL" id="JAGMUU010000037">
    <property type="protein sequence ID" value="KAH7115770.1"/>
    <property type="molecule type" value="Genomic_DNA"/>
</dbReference>
<dbReference type="PROSITE" id="PS50600">
    <property type="entry name" value="ULP_PROTEASE"/>
    <property type="match status" value="1"/>
</dbReference>
<keyword evidence="2" id="KW-0645">Protease</keyword>
<dbReference type="OrthoDB" id="5006716at2759"/>
<dbReference type="PANTHER" id="PTHR46915:SF2">
    <property type="entry name" value="UBIQUITIN-LIKE PROTEASE 4"/>
    <property type="match status" value="1"/>
</dbReference>
<comment type="caution">
    <text evidence="6">The sequence shown here is derived from an EMBL/GenBank/DDBJ whole genome shotgun (WGS) entry which is preliminary data.</text>
</comment>
<accession>A0A9P9D8P0</accession>
<sequence>MSPDVHAVDLGSGEVFSKEKVDTMFQGAFGEALDKLDSEMGKVGDLQYLVVVGAAPASNGKVQLMIKDIASKYDTEVCFVHGEESSIDACKGAVIPWPKWTATGELQAACFGLAVQDSGSSAKSNNKGTDGPIEDIVLPSKLWGEPLQLFEKEFESIRIAPKAKSVTLFPVYLSLKEESVVLPKRSKDTHREAWSTKGATYMDPIKISFNAHSQGLVTYRFCLGSTAKHIILEVIHPLGYRRLEFVVSRERWRIVLGLCKDHSPSVYDLQNSIFAIGFGNSRAFKVVWDQVLDTCQSFYSEFNQLQEHEVVSVSSGSKTPGTKPKEHENLMACLNTGKRLTDEIINSYLEYILEKREDTLVLNTFFYIRLCEMNGGISDQEIWKCGLFSQCYRFAVIPIFNKSQKHWRIAVMCHIASAVSGERDGALPLRNTNTSQRPIVITMDSYFDEEMGVKQPLQRFLVQAAKIGAIPNEADNDLLEVRAQHLPKQDNDYDCGVYILGYMKLFFQDPDVAIERILAKKDLGWKLDASAERSAIRDTISARWRSTQPQIHP</sequence>
<dbReference type="GO" id="GO:0006508">
    <property type="term" value="P:proteolysis"/>
    <property type="evidence" value="ECO:0007669"/>
    <property type="project" value="UniProtKB-KW"/>
</dbReference>
<evidence type="ECO:0000313" key="7">
    <source>
        <dbReference type="Proteomes" id="UP000717696"/>
    </source>
</evidence>
<gene>
    <name evidence="6" type="ORF">B0J13DRAFT_653711</name>
</gene>
<reference evidence="6" key="1">
    <citation type="journal article" date="2021" name="Nat. Commun.">
        <title>Genetic determinants of endophytism in the Arabidopsis root mycobiome.</title>
        <authorList>
            <person name="Mesny F."/>
            <person name="Miyauchi S."/>
            <person name="Thiergart T."/>
            <person name="Pickel B."/>
            <person name="Atanasova L."/>
            <person name="Karlsson M."/>
            <person name="Huettel B."/>
            <person name="Barry K.W."/>
            <person name="Haridas S."/>
            <person name="Chen C."/>
            <person name="Bauer D."/>
            <person name="Andreopoulos W."/>
            <person name="Pangilinan J."/>
            <person name="LaButti K."/>
            <person name="Riley R."/>
            <person name="Lipzen A."/>
            <person name="Clum A."/>
            <person name="Drula E."/>
            <person name="Henrissat B."/>
            <person name="Kohler A."/>
            <person name="Grigoriev I.V."/>
            <person name="Martin F.M."/>
            <person name="Hacquard S."/>
        </authorList>
    </citation>
    <scope>NUCLEOTIDE SEQUENCE</scope>
    <source>
        <strain evidence="6">MPI-CAGE-AT-0021</strain>
    </source>
</reference>
<dbReference type="Proteomes" id="UP000717696">
    <property type="component" value="Unassembled WGS sequence"/>
</dbReference>
<dbReference type="Gene3D" id="3.30.310.130">
    <property type="entry name" value="Ubiquitin-related"/>
    <property type="match status" value="1"/>
</dbReference>
<dbReference type="PANTHER" id="PTHR46915">
    <property type="entry name" value="UBIQUITIN-LIKE PROTEASE 4-RELATED"/>
    <property type="match status" value="1"/>
</dbReference>
<evidence type="ECO:0000313" key="6">
    <source>
        <dbReference type="EMBL" id="KAH7115770.1"/>
    </source>
</evidence>
<dbReference type="InterPro" id="IPR038765">
    <property type="entry name" value="Papain-like_cys_pep_sf"/>
</dbReference>
<proteinExistence type="inferred from homology"/>
<dbReference type="GO" id="GO:0019783">
    <property type="term" value="F:ubiquitin-like protein peptidase activity"/>
    <property type="evidence" value="ECO:0007669"/>
    <property type="project" value="UniProtKB-ARBA"/>
</dbReference>
<evidence type="ECO:0000256" key="2">
    <source>
        <dbReference type="ARBA" id="ARBA00022670"/>
    </source>
</evidence>
<keyword evidence="7" id="KW-1185">Reference proteome</keyword>
<keyword evidence="3" id="KW-0378">Hydrolase</keyword>
<organism evidence="6 7">
    <name type="scientific">Dactylonectria estremocensis</name>
    <dbReference type="NCBI Taxonomy" id="1079267"/>
    <lineage>
        <taxon>Eukaryota</taxon>
        <taxon>Fungi</taxon>
        <taxon>Dikarya</taxon>
        <taxon>Ascomycota</taxon>
        <taxon>Pezizomycotina</taxon>
        <taxon>Sordariomycetes</taxon>
        <taxon>Hypocreomycetidae</taxon>
        <taxon>Hypocreales</taxon>
        <taxon>Nectriaceae</taxon>
        <taxon>Dactylonectria</taxon>
    </lineage>
</organism>
<evidence type="ECO:0000256" key="4">
    <source>
        <dbReference type="ARBA" id="ARBA00022807"/>
    </source>
</evidence>
<dbReference type="Pfam" id="PF02902">
    <property type="entry name" value="Peptidase_C48"/>
    <property type="match status" value="1"/>
</dbReference>
<keyword evidence="4" id="KW-0788">Thiol protease</keyword>
<dbReference type="AlphaFoldDB" id="A0A9P9D8P0"/>
<comment type="similarity">
    <text evidence="1">Belongs to the peptidase C48 family.</text>
</comment>
<name>A0A9P9D8P0_9HYPO</name>
<dbReference type="GO" id="GO:0016926">
    <property type="term" value="P:protein desumoylation"/>
    <property type="evidence" value="ECO:0007669"/>
    <property type="project" value="UniProtKB-ARBA"/>
</dbReference>
<dbReference type="GO" id="GO:0008234">
    <property type="term" value="F:cysteine-type peptidase activity"/>
    <property type="evidence" value="ECO:0007669"/>
    <property type="project" value="UniProtKB-KW"/>
</dbReference>
<evidence type="ECO:0000256" key="3">
    <source>
        <dbReference type="ARBA" id="ARBA00022801"/>
    </source>
</evidence>